<name>A0A2K3JNV4_TRIPR</name>
<dbReference type="Proteomes" id="UP000236291">
    <property type="component" value="Unassembled WGS sequence"/>
</dbReference>
<dbReference type="GO" id="GO:0005880">
    <property type="term" value="C:nuclear microtubule"/>
    <property type="evidence" value="ECO:0007669"/>
    <property type="project" value="TreeGrafter"/>
</dbReference>
<dbReference type="GO" id="GO:0090307">
    <property type="term" value="P:mitotic spindle assembly"/>
    <property type="evidence" value="ECO:0007669"/>
    <property type="project" value="TreeGrafter"/>
</dbReference>
<dbReference type="PANTHER" id="PTHR14326:SF15">
    <property type="entry name" value="OS06G0130200 PROTEIN"/>
    <property type="match status" value="1"/>
</dbReference>
<feature type="region of interest" description="Disordered" evidence="1">
    <location>
        <begin position="1"/>
        <end position="73"/>
    </location>
</feature>
<dbReference type="InterPro" id="IPR027330">
    <property type="entry name" value="TPX2_central_dom"/>
</dbReference>
<protein>
    <submittedName>
        <fullName evidence="3">Cell cycle regulated microtubule-associated protein</fullName>
    </submittedName>
</protein>
<dbReference type="GO" id="GO:0060236">
    <property type="term" value="P:regulation of mitotic spindle organization"/>
    <property type="evidence" value="ECO:0007669"/>
    <property type="project" value="InterPro"/>
</dbReference>
<reference evidence="3 4" key="2">
    <citation type="journal article" date="2017" name="Front. Plant Sci.">
        <title>Gene Classification and Mining of Molecular Markers Useful in Red Clover (Trifolium pratense) Breeding.</title>
        <authorList>
            <person name="Istvanek J."/>
            <person name="Dluhosova J."/>
            <person name="Dluhos P."/>
            <person name="Patkova L."/>
            <person name="Nedelnik J."/>
            <person name="Repkova J."/>
        </authorList>
    </citation>
    <scope>NUCLEOTIDE SEQUENCE [LARGE SCALE GENOMIC DNA]</scope>
    <source>
        <strain evidence="4">cv. Tatra</strain>
        <tissue evidence="3">Young leaves</tissue>
    </source>
</reference>
<accession>A0A2K3JNV4</accession>
<evidence type="ECO:0000259" key="2">
    <source>
        <dbReference type="Pfam" id="PF12214"/>
    </source>
</evidence>
<gene>
    <name evidence="3" type="ORF">L195_g049352</name>
</gene>
<feature type="non-terminal residue" evidence="3">
    <location>
        <position position="73"/>
    </location>
</feature>
<sequence>MFQAEAYYSKRAGPKDSTQSTKDKILEAPSLPLPKRSTPHLPEFREFHLKTTERAMQHTSATSSSHHSNDSDK</sequence>
<proteinExistence type="predicted"/>
<evidence type="ECO:0000313" key="4">
    <source>
        <dbReference type="Proteomes" id="UP000236291"/>
    </source>
</evidence>
<evidence type="ECO:0000313" key="3">
    <source>
        <dbReference type="EMBL" id="PNX55722.1"/>
    </source>
</evidence>
<feature type="domain" description="TPX2 central" evidence="2">
    <location>
        <begin position="19"/>
        <end position="69"/>
    </location>
</feature>
<dbReference type="GO" id="GO:0008017">
    <property type="term" value="F:microtubule binding"/>
    <property type="evidence" value="ECO:0007669"/>
    <property type="project" value="TreeGrafter"/>
</dbReference>
<organism evidence="3 4">
    <name type="scientific">Trifolium pratense</name>
    <name type="common">Red clover</name>
    <dbReference type="NCBI Taxonomy" id="57577"/>
    <lineage>
        <taxon>Eukaryota</taxon>
        <taxon>Viridiplantae</taxon>
        <taxon>Streptophyta</taxon>
        <taxon>Embryophyta</taxon>
        <taxon>Tracheophyta</taxon>
        <taxon>Spermatophyta</taxon>
        <taxon>Magnoliopsida</taxon>
        <taxon>eudicotyledons</taxon>
        <taxon>Gunneridae</taxon>
        <taxon>Pentapetalae</taxon>
        <taxon>rosids</taxon>
        <taxon>fabids</taxon>
        <taxon>Fabales</taxon>
        <taxon>Fabaceae</taxon>
        <taxon>Papilionoideae</taxon>
        <taxon>50 kb inversion clade</taxon>
        <taxon>NPAAA clade</taxon>
        <taxon>Hologalegina</taxon>
        <taxon>IRL clade</taxon>
        <taxon>Trifolieae</taxon>
        <taxon>Trifolium</taxon>
    </lineage>
</organism>
<dbReference type="STRING" id="57577.A0A2K3JNV4"/>
<dbReference type="AlphaFoldDB" id="A0A2K3JNV4"/>
<feature type="compositionally biased region" description="Basic and acidic residues" evidence="1">
    <location>
        <begin position="42"/>
        <end position="56"/>
    </location>
</feature>
<dbReference type="Pfam" id="PF12214">
    <property type="entry name" value="TPX2_importin"/>
    <property type="match status" value="1"/>
</dbReference>
<dbReference type="GO" id="GO:0005819">
    <property type="term" value="C:spindle"/>
    <property type="evidence" value="ECO:0007669"/>
    <property type="project" value="InterPro"/>
</dbReference>
<comment type="caution">
    <text evidence="3">The sequence shown here is derived from an EMBL/GenBank/DDBJ whole genome shotgun (WGS) entry which is preliminary data.</text>
</comment>
<dbReference type="PANTHER" id="PTHR14326">
    <property type="entry name" value="TARGETING PROTEIN FOR XKLP2"/>
    <property type="match status" value="1"/>
</dbReference>
<reference evidence="3 4" key="1">
    <citation type="journal article" date="2014" name="Am. J. Bot.">
        <title>Genome assembly and annotation for red clover (Trifolium pratense; Fabaceae).</title>
        <authorList>
            <person name="Istvanek J."/>
            <person name="Jaros M."/>
            <person name="Krenek A."/>
            <person name="Repkova J."/>
        </authorList>
    </citation>
    <scope>NUCLEOTIDE SEQUENCE [LARGE SCALE GENOMIC DNA]</scope>
    <source>
        <strain evidence="4">cv. Tatra</strain>
        <tissue evidence="3">Young leaves</tissue>
    </source>
</reference>
<evidence type="ECO:0000256" key="1">
    <source>
        <dbReference type="SAM" id="MobiDB-lite"/>
    </source>
</evidence>
<dbReference type="GO" id="GO:0030295">
    <property type="term" value="F:protein kinase activator activity"/>
    <property type="evidence" value="ECO:0007669"/>
    <property type="project" value="TreeGrafter"/>
</dbReference>
<dbReference type="EMBL" id="ASHM01072532">
    <property type="protein sequence ID" value="PNX55722.1"/>
    <property type="molecule type" value="Genomic_DNA"/>
</dbReference>
<dbReference type="InterPro" id="IPR009675">
    <property type="entry name" value="TPX2_fam"/>
</dbReference>